<proteinExistence type="predicted"/>
<evidence type="ECO:0000313" key="5">
    <source>
        <dbReference type="Proteomes" id="UP001165122"/>
    </source>
</evidence>
<accession>A0A9W7CEH4</accession>
<evidence type="ECO:0000256" key="1">
    <source>
        <dbReference type="ARBA" id="ARBA00004167"/>
    </source>
</evidence>
<dbReference type="EMBL" id="BRXW01000105">
    <property type="protein sequence ID" value="GMI06822.1"/>
    <property type="molecule type" value="Genomic_DNA"/>
</dbReference>
<organism evidence="4 5">
    <name type="scientific">Triparma laevis f. longispina</name>
    <dbReference type="NCBI Taxonomy" id="1714387"/>
    <lineage>
        <taxon>Eukaryota</taxon>
        <taxon>Sar</taxon>
        <taxon>Stramenopiles</taxon>
        <taxon>Ochrophyta</taxon>
        <taxon>Bolidophyceae</taxon>
        <taxon>Parmales</taxon>
        <taxon>Triparmaceae</taxon>
        <taxon>Triparma</taxon>
    </lineage>
</organism>
<evidence type="ECO:0000256" key="2">
    <source>
        <dbReference type="ARBA" id="ARBA00022692"/>
    </source>
</evidence>
<keyword evidence="2" id="KW-0812">Transmembrane</keyword>
<protein>
    <recommendedName>
        <fullName evidence="6">Glycosyltransferase family 92 protein</fullName>
    </recommendedName>
</protein>
<evidence type="ECO:0000313" key="4">
    <source>
        <dbReference type="EMBL" id="GMI06822.1"/>
    </source>
</evidence>
<dbReference type="PANTHER" id="PTHR21461:SF69">
    <property type="entry name" value="GLYCOSYLTRANSFERASE FAMILY 92 PROTEIN"/>
    <property type="match status" value="1"/>
</dbReference>
<keyword evidence="3" id="KW-1133">Transmembrane helix</keyword>
<dbReference type="Pfam" id="PF13704">
    <property type="entry name" value="Glyco_tranf_2_4"/>
    <property type="match status" value="1"/>
</dbReference>
<reference evidence="5" key="1">
    <citation type="journal article" date="2023" name="Commun. Biol.">
        <title>Genome analysis of Parmales, the sister group of diatoms, reveals the evolutionary specialization of diatoms from phago-mixotrophs to photoautotrophs.</title>
        <authorList>
            <person name="Ban H."/>
            <person name="Sato S."/>
            <person name="Yoshikawa S."/>
            <person name="Yamada K."/>
            <person name="Nakamura Y."/>
            <person name="Ichinomiya M."/>
            <person name="Sato N."/>
            <person name="Blanc-Mathieu R."/>
            <person name="Endo H."/>
            <person name="Kuwata A."/>
            <person name="Ogata H."/>
        </authorList>
    </citation>
    <scope>NUCLEOTIDE SEQUENCE [LARGE SCALE GENOMIC DNA]</scope>
    <source>
        <strain evidence="5">NIES 3700</strain>
    </source>
</reference>
<name>A0A9W7CEH4_9STRA</name>
<dbReference type="OrthoDB" id="2526284at2759"/>
<dbReference type="PANTHER" id="PTHR21461">
    <property type="entry name" value="GLYCOSYLTRANSFERASE FAMILY 92 PROTEIN"/>
    <property type="match status" value="1"/>
</dbReference>
<keyword evidence="3" id="KW-0472">Membrane</keyword>
<dbReference type="GO" id="GO:0005737">
    <property type="term" value="C:cytoplasm"/>
    <property type="evidence" value="ECO:0007669"/>
    <property type="project" value="TreeGrafter"/>
</dbReference>
<comment type="caution">
    <text evidence="4">The sequence shown here is derived from an EMBL/GenBank/DDBJ whole genome shotgun (WGS) entry which is preliminary data.</text>
</comment>
<dbReference type="GO" id="GO:0016757">
    <property type="term" value="F:glycosyltransferase activity"/>
    <property type="evidence" value="ECO:0007669"/>
    <property type="project" value="TreeGrafter"/>
</dbReference>
<evidence type="ECO:0000256" key="3">
    <source>
        <dbReference type="ARBA" id="ARBA00022989"/>
    </source>
</evidence>
<evidence type="ECO:0008006" key="6">
    <source>
        <dbReference type="Google" id="ProtNLM"/>
    </source>
</evidence>
<dbReference type="AlphaFoldDB" id="A0A9W7CEH4"/>
<comment type="subcellular location">
    <subcellularLocation>
        <location evidence="1">Membrane</location>
        <topology evidence="1">Single-pass membrane protein</topology>
    </subcellularLocation>
</comment>
<gene>
    <name evidence="4" type="ORF">TrLO_g6174</name>
</gene>
<dbReference type="GO" id="GO:0016020">
    <property type="term" value="C:membrane"/>
    <property type="evidence" value="ECO:0007669"/>
    <property type="project" value="UniProtKB-SubCell"/>
</dbReference>
<sequence>MNIAEWISHYRWQGALHFYLIDNGSTDDWKSKLNMTGDTTVVTRLEPHQQQQHYDSYLPTLRENHKCDWALVVDLDEYVYAKPPTKGLASFFASVSPFTDQIKIPWKMFGSSGFNLQPESVRCSFTERSKTFNTRFTKTTIRIKEIDAFKVHRHQLKSSLSSKLTSLFFNREVLLDNLEGALQINHYAIQSREYFERVKLHRGDVYWPDKNDIRTWEYFENYDKAGSGYKDHELCSLLNCCNTTKIE</sequence>
<keyword evidence="5" id="KW-1185">Reference proteome</keyword>
<dbReference type="Proteomes" id="UP001165122">
    <property type="component" value="Unassembled WGS sequence"/>
</dbReference>